<evidence type="ECO:0000256" key="1">
    <source>
        <dbReference type="SAM" id="MobiDB-lite"/>
    </source>
</evidence>
<dbReference type="EnsemblMetazoa" id="GPPI002865-RA">
    <property type="protein sequence ID" value="GPPI002865-PA"/>
    <property type="gene ID" value="GPPI002865"/>
</dbReference>
<dbReference type="VEuPathDB" id="VectorBase:GPPI002865"/>
<accession>A0A1B0ANE3</accession>
<evidence type="ECO:0000313" key="2">
    <source>
        <dbReference type="EnsemblMetazoa" id="GPPI002865-PA"/>
    </source>
</evidence>
<proteinExistence type="predicted"/>
<evidence type="ECO:0000313" key="3">
    <source>
        <dbReference type="Proteomes" id="UP000092460"/>
    </source>
</evidence>
<reference evidence="2" key="2">
    <citation type="submission" date="2020-05" db="UniProtKB">
        <authorList>
            <consortium name="EnsemblMetazoa"/>
        </authorList>
    </citation>
    <scope>IDENTIFICATION</scope>
    <source>
        <strain evidence="2">IAEA</strain>
    </source>
</reference>
<organism evidence="2 3">
    <name type="scientific">Glossina palpalis gambiensis</name>
    <dbReference type="NCBI Taxonomy" id="67801"/>
    <lineage>
        <taxon>Eukaryota</taxon>
        <taxon>Metazoa</taxon>
        <taxon>Ecdysozoa</taxon>
        <taxon>Arthropoda</taxon>
        <taxon>Hexapoda</taxon>
        <taxon>Insecta</taxon>
        <taxon>Pterygota</taxon>
        <taxon>Neoptera</taxon>
        <taxon>Endopterygota</taxon>
        <taxon>Diptera</taxon>
        <taxon>Brachycera</taxon>
        <taxon>Muscomorpha</taxon>
        <taxon>Hippoboscoidea</taxon>
        <taxon>Glossinidae</taxon>
        <taxon>Glossina</taxon>
    </lineage>
</organism>
<dbReference type="AlphaFoldDB" id="A0A1B0ANE3"/>
<reference evidence="3" key="1">
    <citation type="submission" date="2015-01" db="EMBL/GenBank/DDBJ databases">
        <authorList>
            <person name="Aksoy S."/>
            <person name="Warren W."/>
            <person name="Wilson R.K."/>
        </authorList>
    </citation>
    <scope>NUCLEOTIDE SEQUENCE [LARGE SCALE GENOMIC DNA]</scope>
    <source>
        <strain evidence="3">IAEA</strain>
    </source>
</reference>
<keyword evidence="3" id="KW-1185">Reference proteome</keyword>
<feature type="region of interest" description="Disordered" evidence="1">
    <location>
        <begin position="1"/>
        <end position="31"/>
    </location>
</feature>
<feature type="compositionally biased region" description="Polar residues" evidence="1">
    <location>
        <begin position="8"/>
        <end position="17"/>
    </location>
</feature>
<dbReference type="Proteomes" id="UP000092460">
    <property type="component" value="Unassembled WGS sequence"/>
</dbReference>
<name>A0A1B0ANE3_9MUSC</name>
<protein>
    <submittedName>
        <fullName evidence="2">Uncharacterized protein</fullName>
    </submittedName>
</protein>
<sequence length="135" mass="15714">MYMGAQKCTINASTQPKVSHDDSEPGSAPNATKKLTAYYNVVHGFKKPFSKYDKKTNRCEHRNRMRLKPVVKTYPTFVRKRPMVMETFCVTVNVRRSKCFFVKNSQLLSGLWLIAIQYGKLCTYVDIYWKVENCN</sequence>
<dbReference type="EMBL" id="JXJN01000802">
    <property type="status" value="NOT_ANNOTATED_CDS"/>
    <property type="molecule type" value="Genomic_DNA"/>
</dbReference>